<keyword evidence="3 6" id="KW-0808">Transferase</keyword>
<dbReference type="AlphaFoldDB" id="A0A833QK00"/>
<dbReference type="GO" id="GO:0004364">
    <property type="term" value="F:glutathione transferase activity"/>
    <property type="evidence" value="ECO:0007669"/>
    <property type="project" value="UniProtKB-EC"/>
</dbReference>
<protein>
    <recommendedName>
        <fullName evidence="2">glutathione transferase</fullName>
        <ecNumber evidence="2">2.5.1.18</ecNumber>
    </recommendedName>
</protein>
<dbReference type="EMBL" id="SWLB01000190">
    <property type="protein sequence ID" value="KAF3319922.1"/>
    <property type="molecule type" value="Genomic_DNA"/>
</dbReference>
<dbReference type="EC" id="2.5.1.18" evidence="2"/>
<dbReference type="PANTHER" id="PTHR43900">
    <property type="entry name" value="GLUTATHIONE S-TRANSFERASE RHO"/>
    <property type="match status" value="1"/>
</dbReference>
<dbReference type="GO" id="GO:0006749">
    <property type="term" value="P:glutathione metabolic process"/>
    <property type="evidence" value="ECO:0007669"/>
    <property type="project" value="TreeGrafter"/>
</dbReference>
<dbReference type="OrthoDB" id="582701at2759"/>
<name>A0A833QK00_9POAL</name>
<reference evidence="6" key="1">
    <citation type="submission" date="2020-01" db="EMBL/GenBank/DDBJ databases">
        <title>Genome sequence of Kobresia littledalei, the first chromosome-level genome in the family Cyperaceae.</title>
        <authorList>
            <person name="Qu G."/>
        </authorList>
    </citation>
    <scope>NUCLEOTIDE SEQUENCE</scope>
    <source>
        <strain evidence="6">C.B.Clarke</strain>
        <tissue evidence="6">Leaf</tissue>
    </source>
</reference>
<evidence type="ECO:0000256" key="1">
    <source>
        <dbReference type="ARBA" id="ARBA00010128"/>
    </source>
</evidence>
<dbReference type="PANTHER" id="PTHR43900:SF49">
    <property type="entry name" value="GLUTATHIONE S-TRANSFERASE GSTF1-RELATED"/>
    <property type="match status" value="1"/>
</dbReference>
<evidence type="ECO:0000313" key="6">
    <source>
        <dbReference type="EMBL" id="KAF3319922.1"/>
    </source>
</evidence>
<comment type="caution">
    <text evidence="6">The sequence shown here is derived from an EMBL/GenBank/DDBJ whole genome shotgun (WGS) entry which is preliminary data.</text>
</comment>
<dbReference type="Proteomes" id="UP000623129">
    <property type="component" value="Unassembled WGS sequence"/>
</dbReference>
<evidence type="ECO:0000256" key="4">
    <source>
        <dbReference type="ARBA" id="ARBA00047960"/>
    </source>
</evidence>
<dbReference type="InterPro" id="IPR010987">
    <property type="entry name" value="Glutathione-S-Trfase_C-like"/>
</dbReference>
<sequence>MDEWLDVEYGQYSAPCSPIIYNVIVKPMHGEVIDQQVVGTNLEKLKKTLDVYEACLSQCKYLAGDVISFADLNYFPSTYYIMSTEYGSVFDSYPHAKA</sequence>
<evidence type="ECO:0000313" key="7">
    <source>
        <dbReference type="Proteomes" id="UP000623129"/>
    </source>
</evidence>
<dbReference type="InterPro" id="IPR004046">
    <property type="entry name" value="GST_C"/>
</dbReference>
<dbReference type="SUPFAM" id="SSF47616">
    <property type="entry name" value="GST C-terminal domain-like"/>
    <property type="match status" value="1"/>
</dbReference>
<dbReference type="FunFam" id="1.20.1050.10:FF:000004">
    <property type="entry name" value="Glutathione S-transferase F2"/>
    <property type="match status" value="1"/>
</dbReference>
<organism evidence="6 7">
    <name type="scientific">Carex littledalei</name>
    <dbReference type="NCBI Taxonomy" id="544730"/>
    <lineage>
        <taxon>Eukaryota</taxon>
        <taxon>Viridiplantae</taxon>
        <taxon>Streptophyta</taxon>
        <taxon>Embryophyta</taxon>
        <taxon>Tracheophyta</taxon>
        <taxon>Spermatophyta</taxon>
        <taxon>Magnoliopsida</taxon>
        <taxon>Liliopsida</taxon>
        <taxon>Poales</taxon>
        <taxon>Cyperaceae</taxon>
        <taxon>Cyperoideae</taxon>
        <taxon>Cariceae</taxon>
        <taxon>Carex</taxon>
        <taxon>Carex subgen. Euthyceras</taxon>
    </lineage>
</organism>
<evidence type="ECO:0000259" key="5">
    <source>
        <dbReference type="PROSITE" id="PS50405"/>
    </source>
</evidence>
<dbReference type="GO" id="GO:0043295">
    <property type="term" value="F:glutathione binding"/>
    <property type="evidence" value="ECO:0007669"/>
    <property type="project" value="TreeGrafter"/>
</dbReference>
<evidence type="ECO:0000256" key="2">
    <source>
        <dbReference type="ARBA" id="ARBA00012452"/>
    </source>
</evidence>
<accession>A0A833QK00</accession>
<proteinExistence type="inferred from homology"/>
<comment type="catalytic activity">
    <reaction evidence="4">
        <text>RX + glutathione = an S-substituted glutathione + a halide anion + H(+)</text>
        <dbReference type="Rhea" id="RHEA:16437"/>
        <dbReference type="ChEBI" id="CHEBI:15378"/>
        <dbReference type="ChEBI" id="CHEBI:16042"/>
        <dbReference type="ChEBI" id="CHEBI:17792"/>
        <dbReference type="ChEBI" id="CHEBI:57925"/>
        <dbReference type="ChEBI" id="CHEBI:90779"/>
        <dbReference type="EC" id="2.5.1.18"/>
    </reaction>
</comment>
<evidence type="ECO:0000256" key="3">
    <source>
        <dbReference type="ARBA" id="ARBA00022679"/>
    </source>
</evidence>
<feature type="domain" description="GST C-terminal" evidence="5">
    <location>
        <begin position="1"/>
        <end position="98"/>
    </location>
</feature>
<comment type="similarity">
    <text evidence="1">Belongs to the GST superfamily. Phi family.</text>
</comment>
<gene>
    <name evidence="6" type="ORF">FCM35_KLT21821</name>
</gene>
<dbReference type="GO" id="GO:0009636">
    <property type="term" value="P:response to toxic substance"/>
    <property type="evidence" value="ECO:0007669"/>
    <property type="project" value="UniProtKB-ARBA"/>
</dbReference>
<dbReference type="Pfam" id="PF00043">
    <property type="entry name" value="GST_C"/>
    <property type="match status" value="1"/>
</dbReference>
<dbReference type="GO" id="GO:0005737">
    <property type="term" value="C:cytoplasm"/>
    <property type="evidence" value="ECO:0007669"/>
    <property type="project" value="TreeGrafter"/>
</dbReference>
<dbReference type="Gene3D" id="1.20.1050.10">
    <property type="match status" value="1"/>
</dbReference>
<keyword evidence="7" id="KW-1185">Reference proteome</keyword>
<dbReference type="InterPro" id="IPR036282">
    <property type="entry name" value="Glutathione-S-Trfase_C_sf"/>
</dbReference>
<dbReference type="PROSITE" id="PS50405">
    <property type="entry name" value="GST_CTER"/>
    <property type="match status" value="1"/>
</dbReference>